<dbReference type="SUPFAM" id="SSF142433">
    <property type="entry name" value="CinA-like"/>
    <property type="match status" value="1"/>
</dbReference>
<evidence type="ECO:0000259" key="2">
    <source>
        <dbReference type="SMART" id="SM00852"/>
    </source>
</evidence>
<comment type="caution">
    <text evidence="3">The sequence shown here is derived from an EMBL/GenBank/DDBJ whole genome shotgun (WGS) entry which is preliminary data.</text>
</comment>
<dbReference type="InterPro" id="IPR041424">
    <property type="entry name" value="CinA_KH"/>
</dbReference>
<dbReference type="Proteomes" id="UP000661691">
    <property type="component" value="Unassembled WGS sequence"/>
</dbReference>
<dbReference type="InterPro" id="IPR008135">
    <property type="entry name" value="Competence-induced_CinA"/>
</dbReference>
<dbReference type="Pfam" id="PF02464">
    <property type="entry name" value="CinA"/>
    <property type="match status" value="1"/>
</dbReference>
<dbReference type="NCBIfam" id="TIGR00199">
    <property type="entry name" value="PncC_domain"/>
    <property type="match status" value="1"/>
</dbReference>
<dbReference type="NCBIfam" id="TIGR00200">
    <property type="entry name" value="cinA_nterm"/>
    <property type="match status" value="1"/>
</dbReference>
<dbReference type="SUPFAM" id="SSF53218">
    <property type="entry name" value="Molybdenum cofactor biosynthesis proteins"/>
    <property type="match status" value="1"/>
</dbReference>
<dbReference type="HAMAP" id="MF_00226_B">
    <property type="entry name" value="CinA_B"/>
    <property type="match status" value="1"/>
</dbReference>
<dbReference type="NCBIfam" id="NF001813">
    <property type="entry name" value="PRK00549.1"/>
    <property type="match status" value="1"/>
</dbReference>
<dbReference type="InterPro" id="IPR036653">
    <property type="entry name" value="CinA-like_C"/>
</dbReference>
<accession>A0A926NBH9</accession>
<name>A0A926NBH9_9BACL</name>
<gene>
    <name evidence="1" type="primary">cinA</name>
    <name evidence="3" type="ORF">IC620_12575</name>
</gene>
<feature type="domain" description="MoaB/Mog" evidence="2">
    <location>
        <begin position="4"/>
        <end position="171"/>
    </location>
</feature>
<keyword evidence="4" id="KW-1185">Reference proteome</keyword>
<proteinExistence type="inferred from homology"/>
<dbReference type="InterPro" id="IPR001453">
    <property type="entry name" value="MoaB/Mog_dom"/>
</dbReference>
<dbReference type="CDD" id="cd00885">
    <property type="entry name" value="cinA"/>
    <property type="match status" value="1"/>
</dbReference>
<sequence length="415" mass="45845">MKAEIITVGSELLQGQTIDTHSMFLSQELLNLGVTVNFHSSVRDDQEQLLALLDLASKRSDFIFLCGGLGPTLDDLTKETLATYLNVTLVQDEETTKRLESIFEGASNLLTQNNYKQTFVFPDGVIFQNQNGTAPGLAVTKHRQTYICLPGPPAELRPMFETSVKPFLLELMPDVHAIVSHPLSFFGIGESMLEDRIQDVVKKSTNPIVAPYAKEYGVTLRLTAKGKTVSEAQRLVAPIRKLILERVGEYCYSERDELLEEVVSTKLRQLNKSLAVVESCTGGLLAHLITSVPGSSQSFKGGSISYTNESKAMLIDEGIVERYGAISMQTAEALAEQTQRKFQTHFALSTTGVAGPNESENKPVGLIYIGLAEKGKPTRVYQIKLKGSRRRIQLLTAKYALFILQQRLKKGETIT</sequence>
<organism evidence="3 4">
    <name type="scientific">Polycladospora coralii</name>
    <dbReference type="NCBI Taxonomy" id="2771432"/>
    <lineage>
        <taxon>Bacteria</taxon>
        <taxon>Bacillati</taxon>
        <taxon>Bacillota</taxon>
        <taxon>Bacilli</taxon>
        <taxon>Bacillales</taxon>
        <taxon>Thermoactinomycetaceae</taxon>
        <taxon>Polycladospora</taxon>
    </lineage>
</organism>
<dbReference type="PIRSF" id="PIRSF006728">
    <property type="entry name" value="CinA"/>
    <property type="match status" value="1"/>
</dbReference>
<dbReference type="NCBIfam" id="TIGR00177">
    <property type="entry name" value="molyb_syn"/>
    <property type="match status" value="1"/>
</dbReference>
<dbReference type="Pfam" id="PF00994">
    <property type="entry name" value="MoCF_biosynth"/>
    <property type="match status" value="1"/>
</dbReference>
<dbReference type="PANTHER" id="PTHR13939:SF0">
    <property type="entry name" value="NMN AMIDOHYDROLASE-LIKE PROTEIN YFAY"/>
    <property type="match status" value="1"/>
</dbReference>
<evidence type="ECO:0000313" key="4">
    <source>
        <dbReference type="Proteomes" id="UP000661691"/>
    </source>
</evidence>
<comment type="similarity">
    <text evidence="1">Belongs to the CinA family.</text>
</comment>
<dbReference type="AlphaFoldDB" id="A0A926NBH9"/>
<dbReference type="Pfam" id="PF18146">
    <property type="entry name" value="CinA_KH"/>
    <property type="match status" value="1"/>
</dbReference>
<dbReference type="Gene3D" id="3.90.950.20">
    <property type="entry name" value="CinA-like"/>
    <property type="match status" value="1"/>
</dbReference>
<protein>
    <recommendedName>
        <fullName evidence="1">Putative competence-damage inducible protein</fullName>
    </recommendedName>
</protein>
<dbReference type="InterPro" id="IPR036425">
    <property type="entry name" value="MoaB/Mog-like_dom_sf"/>
</dbReference>
<dbReference type="InterPro" id="IPR050101">
    <property type="entry name" value="CinA"/>
</dbReference>
<dbReference type="EMBL" id="JACXAH010000020">
    <property type="protein sequence ID" value="MBD1373182.1"/>
    <property type="molecule type" value="Genomic_DNA"/>
</dbReference>
<dbReference type="Gene3D" id="3.30.70.2860">
    <property type="match status" value="1"/>
</dbReference>
<dbReference type="Gene3D" id="3.40.980.10">
    <property type="entry name" value="MoaB/Mog-like domain"/>
    <property type="match status" value="1"/>
</dbReference>
<dbReference type="RefSeq" id="WP_191142360.1">
    <property type="nucleotide sequence ID" value="NZ_JACXAH010000020.1"/>
</dbReference>
<dbReference type="InterPro" id="IPR008136">
    <property type="entry name" value="CinA_C"/>
</dbReference>
<evidence type="ECO:0000313" key="3">
    <source>
        <dbReference type="EMBL" id="MBD1373182.1"/>
    </source>
</evidence>
<reference evidence="3" key="1">
    <citation type="submission" date="2020-09" db="EMBL/GenBank/DDBJ databases">
        <title>A novel bacterium of genus Hazenella, isolated from South China Sea.</title>
        <authorList>
            <person name="Huang H."/>
            <person name="Mo K."/>
            <person name="Hu Y."/>
        </authorList>
    </citation>
    <scope>NUCLEOTIDE SEQUENCE</scope>
    <source>
        <strain evidence="3">IB182357</strain>
    </source>
</reference>
<dbReference type="PANTHER" id="PTHR13939">
    <property type="entry name" value="NICOTINAMIDE-NUCLEOTIDE AMIDOHYDROLASE PNCC"/>
    <property type="match status" value="1"/>
</dbReference>
<evidence type="ECO:0000256" key="1">
    <source>
        <dbReference type="HAMAP-Rule" id="MF_00226"/>
    </source>
</evidence>
<dbReference type="SMART" id="SM00852">
    <property type="entry name" value="MoCF_biosynth"/>
    <property type="match status" value="1"/>
</dbReference>